<comment type="caution">
    <text evidence="2">The sequence shown here is derived from an EMBL/GenBank/DDBJ whole genome shotgun (WGS) entry which is preliminary data.</text>
</comment>
<evidence type="ECO:0000313" key="3">
    <source>
        <dbReference type="Proteomes" id="UP000826195"/>
    </source>
</evidence>
<evidence type="ECO:0000256" key="1">
    <source>
        <dbReference type="SAM" id="SignalP"/>
    </source>
</evidence>
<reference evidence="2 3" key="1">
    <citation type="journal article" date="2021" name="J. Hered.">
        <title>A chromosome-level genome assembly of the parasitoid wasp, Cotesia glomerata (Hymenoptera: Braconidae).</title>
        <authorList>
            <person name="Pinto B.J."/>
            <person name="Weis J.J."/>
            <person name="Gamble T."/>
            <person name="Ode P.J."/>
            <person name="Paul R."/>
            <person name="Zaspel J.M."/>
        </authorList>
    </citation>
    <scope>NUCLEOTIDE SEQUENCE [LARGE SCALE GENOMIC DNA]</scope>
    <source>
        <strain evidence="2">CgM1</strain>
    </source>
</reference>
<keyword evidence="3" id="KW-1185">Reference proteome</keyword>
<protein>
    <recommendedName>
        <fullName evidence="4">Secreted protein</fullName>
    </recommendedName>
</protein>
<name>A0AAV7I5F7_COTGL</name>
<dbReference type="Proteomes" id="UP000826195">
    <property type="component" value="Unassembled WGS sequence"/>
</dbReference>
<evidence type="ECO:0000313" key="2">
    <source>
        <dbReference type="EMBL" id="KAH0541174.1"/>
    </source>
</evidence>
<proteinExistence type="predicted"/>
<organism evidence="2 3">
    <name type="scientific">Cotesia glomerata</name>
    <name type="common">Lepidopteran parasitic wasp</name>
    <name type="synonym">Apanteles glomeratus</name>
    <dbReference type="NCBI Taxonomy" id="32391"/>
    <lineage>
        <taxon>Eukaryota</taxon>
        <taxon>Metazoa</taxon>
        <taxon>Ecdysozoa</taxon>
        <taxon>Arthropoda</taxon>
        <taxon>Hexapoda</taxon>
        <taxon>Insecta</taxon>
        <taxon>Pterygota</taxon>
        <taxon>Neoptera</taxon>
        <taxon>Endopterygota</taxon>
        <taxon>Hymenoptera</taxon>
        <taxon>Apocrita</taxon>
        <taxon>Ichneumonoidea</taxon>
        <taxon>Braconidae</taxon>
        <taxon>Microgastrinae</taxon>
        <taxon>Cotesia</taxon>
    </lineage>
</organism>
<keyword evidence="1" id="KW-0732">Signal</keyword>
<dbReference type="AlphaFoldDB" id="A0AAV7I5F7"/>
<accession>A0AAV7I5F7</accession>
<gene>
    <name evidence="2" type="ORF">KQX54_021211</name>
</gene>
<feature type="chain" id="PRO_5043518499" description="Secreted protein" evidence="1">
    <location>
        <begin position="27"/>
        <end position="88"/>
    </location>
</feature>
<evidence type="ECO:0008006" key="4">
    <source>
        <dbReference type="Google" id="ProtNLM"/>
    </source>
</evidence>
<dbReference type="EMBL" id="JAHXZJ010002609">
    <property type="protein sequence ID" value="KAH0541174.1"/>
    <property type="molecule type" value="Genomic_DNA"/>
</dbReference>
<sequence length="88" mass="9950">MCVGRIGLSTLVLFGFSLKLEQPVVSLIQENEQRRGKCIVHRFLTRIMDTVRLIVYANSDASSTLHSYSSVKCARVSTEPREHTYTCT</sequence>
<feature type="signal peptide" evidence="1">
    <location>
        <begin position="1"/>
        <end position="26"/>
    </location>
</feature>